<dbReference type="InterPro" id="IPR027558">
    <property type="entry name" value="Pre_pil_HX9DG_C"/>
</dbReference>
<dbReference type="AlphaFoldDB" id="A0A518DBQ0"/>
<organism evidence="2 3">
    <name type="scientific">Pirellulimonas nuda</name>
    <dbReference type="NCBI Taxonomy" id="2528009"/>
    <lineage>
        <taxon>Bacteria</taxon>
        <taxon>Pseudomonadati</taxon>
        <taxon>Planctomycetota</taxon>
        <taxon>Planctomycetia</taxon>
        <taxon>Pirellulales</taxon>
        <taxon>Lacipirellulaceae</taxon>
        <taxon>Pirellulimonas</taxon>
    </lineage>
</organism>
<evidence type="ECO:0000313" key="2">
    <source>
        <dbReference type="EMBL" id="QDU88902.1"/>
    </source>
</evidence>
<dbReference type="InterPro" id="IPR011453">
    <property type="entry name" value="DUF1559"/>
</dbReference>
<dbReference type="KEGG" id="pnd:Pla175_22860"/>
<protein>
    <recommendedName>
        <fullName evidence="1">DUF1559 domain-containing protein</fullName>
    </recommendedName>
</protein>
<dbReference type="EMBL" id="CP036291">
    <property type="protein sequence ID" value="QDU88902.1"/>
    <property type="molecule type" value="Genomic_DNA"/>
</dbReference>
<reference evidence="2 3" key="1">
    <citation type="submission" date="2019-02" db="EMBL/GenBank/DDBJ databases">
        <title>Deep-cultivation of Planctomycetes and their phenomic and genomic characterization uncovers novel biology.</title>
        <authorList>
            <person name="Wiegand S."/>
            <person name="Jogler M."/>
            <person name="Boedeker C."/>
            <person name="Pinto D."/>
            <person name="Vollmers J."/>
            <person name="Rivas-Marin E."/>
            <person name="Kohn T."/>
            <person name="Peeters S.H."/>
            <person name="Heuer A."/>
            <person name="Rast P."/>
            <person name="Oberbeckmann S."/>
            <person name="Bunk B."/>
            <person name="Jeske O."/>
            <person name="Meyerdierks A."/>
            <person name="Storesund J.E."/>
            <person name="Kallscheuer N."/>
            <person name="Luecker S."/>
            <person name="Lage O.M."/>
            <person name="Pohl T."/>
            <person name="Merkel B.J."/>
            <person name="Hornburger P."/>
            <person name="Mueller R.-W."/>
            <person name="Bruemmer F."/>
            <person name="Labrenz M."/>
            <person name="Spormann A.M."/>
            <person name="Op den Camp H."/>
            <person name="Overmann J."/>
            <person name="Amann R."/>
            <person name="Jetten M.S.M."/>
            <person name="Mascher T."/>
            <person name="Medema M.H."/>
            <person name="Devos D.P."/>
            <person name="Kaster A.-K."/>
            <person name="Ovreas L."/>
            <person name="Rohde M."/>
            <person name="Galperin M.Y."/>
            <person name="Jogler C."/>
        </authorList>
    </citation>
    <scope>NUCLEOTIDE SEQUENCE [LARGE SCALE GENOMIC DNA]</scope>
    <source>
        <strain evidence="2 3">Pla175</strain>
    </source>
</reference>
<feature type="domain" description="DUF1559" evidence="1">
    <location>
        <begin position="37"/>
        <end position="320"/>
    </location>
</feature>
<dbReference type="SUPFAM" id="SSF54523">
    <property type="entry name" value="Pili subunits"/>
    <property type="match status" value="1"/>
</dbReference>
<keyword evidence="3" id="KW-1185">Reference proteome</keyword>
<dbReference type="Gene3D" id="3.30.700.10">
    <property type="entry name" value="Glycoprotein, Type 4 Pilin"/>
    <property type="match status" value="1"/>
</dbReference>
<dbReference type="InterPro" id="IPR012902">
    <property type="entry name" value="N_methyl_site"/>
</dbReference>
<name>A0A518DBQ0_9BACT</name>
<dbReference type="RefSeq" id="WP_145284419.1">
    <property type="nucleotide sequence ID" value="NZ_CP036291.1"/>
</dbReference>
<dbReference type="PANTHER" id="PTHR30093:SF2">
    <property type="entry name" value="TYPE II SECRETION SYSTEM PROTEIN H"/>
    <property type="match status" value="1"/>
</dbReference>
<evidence type="ECO:0000259" key="1">
    <source>
        <dbReference type="Pfam" id="PF07596"/>
    </source>
</evidence>
<dbReference type="Proteomes" id="UP000317429">
    <property type="component" value="Chromosome"/>
</dbReference>
<dbReference type="Pfam" id="PF07596">
    <property type="entry name" value="SBP_bac_10"/>
    <property type="match status" value="1"/>
</dbReference>
<accession>A0A518DBQ0</accession>
<dbReference type="InterPro" id="IPR045584">
    <property type="entry name" value="Pilin-like"/>
</dbReference>
<sequence>MKSKTAPLVRPAFTLVELLVVIAIIGVLVALLLPAVQAAREAARRTQCSNQLRQLGIACQNYADVRKAFPPANGKLSPEEKDRNSWKTGNWSYLAFLTPYVERAALKELLDPRFAYDQQTQSVQDFLDTTPIDEFRCPSFAPTQPVRIGAFGSGVSAIVDAGIATHYLAVLGANTDAYPGSDLPNYCGGGNRINENSPYKMLENQAGNGRCHVGDEGKTAINGVITFDSKTSFRQITDGTSKTFLIGESAFGEPADQGTRGWWVGAATTWFYAAHNLTYPLNSAARPGPIHNDVGFGSEHPGGCQFLMADASTQFITEEVSLNILFAQASRAGGEVLADR</sequence>
<dbReference type="Pfam" id="PF07963">
    <property type="entry name" value="N_methyl"/>
    <property type="match status" value="1"/>
</dbReference>
<evidence type="ECO:0000313" key="3">
    <source>
        <dbReference type="Proteomes" id="UP000317429"/>
    </source>
</evidence>
<dbReference type="PANTHER" id="PTHR30093">
    <property type="entry name" value="GENERAL SECRETION PATHWAY PROTEIN G"/>
    <property type="match status" value="1"/>
</dbReference>
<dbReference type="OrthoDB" id="255848at2"/>
<proteinExistence type="predicted"/>
<gene>
    <name evidence="2" type="ORF">Pla175_22860</name>
</gene>
<dbReference type="NCBIfam" id="TIGR02532">
    <property type="entry name" value="IV_pilin_GFxxxE"/>
    <property type="match status" value="1"/>
</dbReference>
<dbReference type="NCBIfam" id="TIGR04294">
    <property type="entry name" value="pre_pil_HX9DG"/>
    <property type="match status" value="1"/>
</dbReference>